<proteinExistence type="predicted"/>
<dbReference type="AlphaFoldDB" id="A0A6G1I959"/>
<organism evidence="2 3">
    <name type="scientific">Trichodelitschia bisporula</name>
    <dbReference type="NCBI Taxonomy" id="703511"/>
    <lineage>
        <taxon>Eukaryota</taxon>
        <taxon>Fungi</taxon>
        <taxon>Dikarya</taxon>
        <taxon>Ascomycota</taxon>
        <taxon>Pezizomycotina</taxon>
        <taxon>Dothideomycetes</taxon>
        <taxon>Dothideomycetes incertae sedis</taxon>
        <taxon>Phaeotrichales</taxon>
        <taxon>Phaeotrichaceae</taxon>
        <taxon>Trichodelitschia</taxon>
    </lineage>
</organism>
<reference evidence="2" key="1">
    <citation type="journal article" date="2020" name="Stud. Mycol.">
        <title>101 Dothideomycetes genomes: a test case for predicting lifestyles and emergence of pathogens.</title>
        <authorList>
            <person name="Haridas S."/>
            <person name="Albert R."/>
            <person name="Binder M."/>
            <person name="Bloem J."/>
            <person name="Labutti K."/>
            <person name="Salamov A."/>
            <person name="Andreopoulos B."/>
            <person name="Baker S."/>
            <person name="Barry K."/>
            <person name="Bills G."/>
            <person name="Bluhm B."/>
            <person name="Cannon C."/>
            <person name="Castanera R."/>
            <person name="Culley D."/>
            <person name="Daum C."/>
            <person name="Ezra D."/>
            <person name="Gonzalez J."/>
            <person name="Henrissat B."/>
            <person name="Kuo A."/>
            <person name="Liang C."/>
            <person name="Lipzen A."/>
            <person name="Lutzoni F."/>
            <person name="Magnuson J."/>
            <person name="Mondo S."/>
            <person name="Nolan M."/>
            <person name="Ohm R."/>
            <person name="Pangilinan J."/>
            <person name="Park H.-J."/>
            <person name="Ramirez L."/>
            <person name="Alfaro M."/>
            <person name="Sun H."/>
            <person name="Tritt A."/>
            <person name="Yoshinaga Y."/>
            <person name="Zwiers L.-H."/>
            <person name="Turgeon B."/>
            <person name="Goodwin S."/>
            <person name="Spatafora J."/>
            <person name="Crous P."/>
            <person name="Grigoriev I."/>
        </authorList>
    </citation>
    <scope>NUCLEOTIDE SEQUENCE</scope>
    <source>
        <strain evidence="2">CBS 262.69</strain>
    </source>
</reference>
<sequence length="183" mass="20081">MRQLGLLVLVLLLVDSLAPVPLTADHSIFTRPFGRVDPNGQPCLILFSTDGLYEDCTVLVMRTMLEYPNNDTKATDTSKKPEAQESAVGSIVEARFQRTGNDSDWPLHFSSLESPFPRGFYIRTDDVVSMIADLVNYSGCNETVHIITVIAYLPAILERGTQATLLKISGAGTTNCATTEPMR</sequence>
<evidence type="ECO:0000313" key="3">
    <source>
        <dbReference type="Proteomes" id="UP000799640"/>
    </source>
</evidence>
<keyword evidence="3" id="KW-1185">Reference proteome</keyword>
<dbReference type="EMBL" id="ML996688">
    <property type="protein sequence ID" value="KAF2404599.1"/>
    <property type="molecule type" value="Genomic_DNA"/>
</dbReference>
<gene>
    <name evidence="2" type="ORF">EJ06DRAFT_518974</name>
</gene>
<protein>
    <submittedName>
        <fullName evidence="2">Uncharacterized protein</fullName>
    </submittedName>
</protein>
<keyword evidence="1" id="KW-0732">Signal</keyword>
<name>A0A6G1I959_9PEZI</name>
<evidence type="ECO:0000313" key="2">
    <source>
        <dbReference type="EMBL" id="KAF2404599.1"/>
    </source>
</evidence>
<accession>A0A6G1I959</accession>
<dbReference type="Proteomes" id="UP000799640">
    <property type="component" value="Unassembled WGS sequence"/>
</dbReference>
<feature type="signal peptide" evidence="1">
    <location>
        <begin position="1"/>
        <end position="19"/>
    </location>
</feature>
<feature type="chain" id="PRO_5026208406" evidence="1">
    <location>
        <begin position="20"/>
        <end position="183"/>
    </location>
</feature>
<evidence type="ECO:0000256" key="1">
    <source>
        <dbReference type="SAM" id="SignalP"/>
    </source>
</evidence>